<sequence>MKALEAVQLSTFAQRMPRELSGGQQQRVAVARAISFGPRVLLMDEPLGALDLKLRESLQYEIKRIQRETGSTVVYVTHDQSEAMSMSDEIIILSSGHLVQRGTPRKIYDEPVNGFVASFVGHCNKSRLSIRENRLFADDWGASMGDIGRDHVSGQGQDCVAVVRPEKISLRPASYCPDDQKITIDVSVDNVQMMGNNLMVYLATASKTSIVAQIFRTSENISDDILQIGGKIKASISKSDIAILGK</sequence>
<feature type="domain" description="ABC transporter" evidence="5">
    <location>
        <begin position="2"/>
        <end position="47"/>
    </location>
</feature>
<dbReference type="GO" id="GO:0016887">
    <property type="term" value="F:ATP hydrolysis activity"/>
    <property type="evidence" value="ECO:0007669"/>
    <property type="project" value="InterPro"/>
</dbReference>
<dbReference type="InterPro" id="IPR050093">
    <property type="entry name" value="ABC_SmlMolc_Importer"/>
</dbReference>
<dbReference type="Gene3D" id="3.40.50.300">
    <property type="entry name" value="P-loop containing nucleotide triphosphate hydrolases"/>
    <property type="match status" value="1"/>
</dbReference>
<evidence type="ECO:0000256" key="1">
    <source>
        <dbReference type="ARBA" id="ARBA00005417"/>
    </source>
</evidence>
<dbReference type="GO" id="GO:0043190">
    <property type="term" value="C:ATP-binding cassette (ABC) transporter complex"/>
    <property type="evidence" value="ECO:0007669"/>
    <property type="project" value="InterPro"/>
</dbReference>
<evidence type="ECO:0000259" key="6">
    <source>
        <dbReference type="Pfam" id="PF08402"/>
    </source>
</evidence>
<keyword evidence="4" id="KW-0067">ATP-binding</keyword>
<dbReference type="Pfam" id="PF00005">
    <property type="entry name" value="ABC_tran"/>
    <property type="match status" value="1"/>
</dbReference>
<evidence type="ECO:0000256" key="2">
    <source>
        <dbReference type="ARBA" id="ARBA00022448"/>
    </source>
</evidence>
<dbReference type="InterPro" id="IPR017871">
    <property type="entry name" value="ABC_transporter-like_CS"/>
</dbReference>
<dbReference type="GO" id="GO:0005524">
    <property type="term" value="F:ATP binding"/>
    <property type="evidence" value="ECO:0007669"/>
    <property type="project" value="UniProtKB-KW"/>
</dbReference>
<keyword evidence="8" id="KW-1185">Reference proteome</keyword>
<evidence type="ECO:0000313" key="8">
    <source>
        <dbReference type="Proteomes" id="UP000555546"/>
    </source>
</evidence>
<dbReference type="InterPro" id="IPR008995">
    <property type="entry name" value="Mo/tungstate-bd_C_term_dom"/>
</dbReference>
<dbReference type="Pfam" id="PF08402">
    <property type="entry name" value="TOBE_2"/>
    <property type="match status" value="1"/>
</dbReference>
<feature type="domain" description="Transport-associated OB type 2" evidence="6">
    <location>
        <begin position="162"/>
        <end position="218"/>
    </location>
</feature>
<dbReference type="PROSITE" id="PS00211">
    <property type="entry name" value="ABC_TRANSPORTER_1"/>
    <property type="match status" value="1"/>
</dbReference>
<evidence type="ECO:0000256" key="3">
    <source>
        <dbReference type="ARBA" id="ARBA00022741"/>
    </source>
</evidence>
<reference evidence="7 8" key="1">
    <citation type="submission" date="2020-08" db="EMBL/GenBank/DDBJ databases">
        <title>Genomic Encyclopedia of Type Strains, Phase IV (KMG-IV): sequencing the most valuable type-strain genomes for metagenomic binning, comparative biology and taxonomic classification.</title>
        <authorList>
            <person name="Goeker M."/>
        </authorList>
    </citation>
    <scope>NUCLEOTIDE SEQUENCE [LARGE SCALE GENOMIC DNA]</scope>
    <source>
        <strain evidence="7 8">DSM 26944</strain>
    </source>
</reference>
<dbReference type="SUPFAM" id="SSF50331">
    <property type="entry name" value="MOP-like"/>
    <property type="match status" value="1"/>
</dbReference>
<evidence type="ECO:0000259" key="5">
    <source>
        <dbReference type="Pfam" id="PF00005"/>
    </source>
</evidence>
<dbReference type="Proteomes" id="UP000555546">
    <property type="component" value="Unassembled WGS sequence"/>
</dbReference>
<dbReference type="AlphaFoldDB" id="A0A7W9B156"/>
<comment type="similarity">
    <text evidence="1">Belongs to the ABC transporter superfamily.</text>
</comment>
<dbReference type="EMBL" id="JACIJG010000020">
    <property type="protein sequence ID" value="MBB5703939.1"/>
    <property type="molecule type" value="Genomic_DNA"/>
</dbReference>
<name>A0A7W9B156_9HYPH</name>
<accession>A0A7W9B156</accession>
<dbReference type="GO" id="GO:0022857">
    <property type="term" value="F:transmembrane transporter activity"/>
    <property type="evidence" value="ECO:0007669"/>
    <property type="project" value="InterPro"/>
</dbReference>
<dbReference type="PANTHER" id="PTHR42781:SF4">
    <property type="entry name" value="SPERMIDINE_PUTRESCINE IMPORT ATP-BINDING PROTEIN POTA"/>
    <property type="match status" value="1"/>
</dbReference>
<organism evidence="7 8">
    <name type="scientific">Brucella daejeonensis</name>
    <dbReference type="NCBI Taxonomy" id="659015"/>
    <lineage>
        <taxon>Bacteria</taxon>
        <taxon>Pseudomonadati</taxon>
        <taxon>Pseudomonadota</taxon>
        <taxon>Alphaproteobacteria</taxon>
        <taxon>Hyphomicrobiales</taxon>
        <taxon>Brucellaceae</taxon>
        <taxon>Brucella/Ochrobactrum group</taxon>
        <taxon>Brucella</taxon>
    </lineage>
</organism>
<evidence type="ECO:0000256" key="4">
    <source>
        <dbReference type="ARBA" id="ARBA00022840"/>
    </source>
</evidence>
<evidence type="ECO:0000313" key="7">
    <source>
        <dbReference type="EMBL" id="MBB5703939.1"/>
    </source>
</evidence>
<keyword evidence="2" id="KW-0813">Transport</keyword>
<proteinExistence type="inferred from homology"/>
<comment type="caution">
    <text evidence="7">The sequence shown here is derived from an EMBL/GenBank/DDBJ whole genome shotgun (WGS) entry which is preliminary data.</text>
</comment>
<keyword evidence="3" id="KW-0547">Nucleotide-binding</keyword>
<protein>
    <submittedName>
        <fullName evidence="7">ABC-type Fe3+/spermidine/putrescine transport system ATPase subunit</fullName>
    </submittedName>
</protein>
<dbReference type="InterPro" id="IPR003439">
    <property type="entry name" value="ABC_transporter-like_ATP-bd"/>
</dbReference>
<dbReference type="PANTHER" id="PTHR42781">
    <property type="entry name" value="SPERMIDINE/PUTRESCINE IMPORT ATP-BINDING PROTEIN POTA"/>
    <property type="match status" value="1"/>
</dbReference>
<dbReference type="SUPFAM" id="SSF52540">
    <property type="entry name" value="P-loop containing nucleoside triphosphate hydrolases"/>
    <property type="match status" value="1"/>
</dbReference>
<dbReference type="Gene3D" id="2.40.50.100">
    <property type="match status" value="1"/>
</dbReference>
<dbReference type="InterPro" id="IPR013611">
    <property type="entry name" value="Transp-assoc_OB_typ2"/>
</dbReference>
<dbReference type="InterPro" id="IPR027417">
    <property type="entry name" value="P-loop_NTPase"/>
</dbReference>
<gene>
    <name evidence="7" type="ORF">FHS76_003854</name>
</gene>